<dbReference type="Gene3D" id="2.60.40.10">
    <property type="entry name" value="Immunoglobulins"/>
    <property type="match status" value="4"/>
</dbReference>
<evidence type="ECO:0000256" key="10">
    <source>
        <dbReference type="ARBA" id="ARBA00038203"/>
    </source>
</evidence>
<dbReference type="FunFam" id="2.60.40.10:FF:000028">
    <property type="entry name" value="Neuronal cell adhesion molecule"/>
    <property type="match status" value="1"/>
</dbReference>
<dbReference type="InterPro" id="IPR007110">
    <property type="entry name" value="Ig-like_dom"/>
</dbReference>
<feature type="transmembrane region" description="Helical" evidence="11">
    <location>
        <begin position="513"/>
        <end position="534"/>
    </location>
</feature>
<dbReference type="PROSITE" id="PS50835">
    <property type="entry name" value="IG_LIKE"/>
    <property type="match status" value="1"/>
</dbReference>
<evidence type="ECO:0000256" key="4">
    <source>
        <dbReference type="ARBA" id="ARBA00022737"/>
    </source>
</evidence>
<evidence type="ECO:0000313" key="15">
    <source>
        <dbReference type="Proteomes" id="UP000515150"/>
    </source>
</evidence>
<sequence>MAARARCLGLLSCLLLGCSPSECAIATVGADVTLPCSYDADAYGRLSVCWGRGSVPSRGCAGEVIRTDGTSVTSRLSERYLLAGDLGKGDVSLTVRQVRESDAGVYGCRVDIPGWFNDHKQEETLTVVAARPQALKVETREVRERTITVRWSPGFDGGRPVTSYTVDLKDKQASWETAVRTQILNPELTQVTLVDLHPAQTYNIRMFAVNSVGMSAASNVLTLTTKEAAPDGPPLEMRLEALTPRSIRVTWKPPRAELRNGALQSYSIHYREYDPVGRAFRKWQHQSVVATQESESTVLLNLRPSTRYGVIIQARTSAGAGPASTASLCSTLDEVHPTSTTTAFGSTSAAATVWPSDASFAPVHTTLAAETVTDESVWEQSTTEVTSALGPDPPVLQLKEVKQNTISLSWIPGFEGDSPITGYYLEYKAVNASWDSTKTVVDFSSNQTNVTIIEVNPSTYNIRMFARNSLGTSNASNVLTITTEEAGHPSVTTTPTVTSAAMRAEESGGLHPAVIAVPVVLVAVIVAAATTWQLRRMRHKQGSLSMWVTSRALRYRGSESLQEL</sequence>
<evidence type="ECO:0000256" key="12">
    <source>
        <dbReference type="SAM" id="SignalP"/>
    </source>
</evidence>
<dbReference type="RefSeq" id="XP_029021764.1">
    <property type="nucleotide sequence ID" value="XM_029165931.3"/>
</dbReference>
<dbReference type="InterPro" id="IPR003961">
    <property type="entry name" value="FN3_dom"/>
</dbReference>
<keyword evidence="7" id="KW-1015">Disulfide bond</keyword>
<keyword evidence="15" id="KW-1185">Reference proteome</keyword>
<accession>A0A6P7NW43</accession>
<name>A0A6P7NW43_BETSP</name>
<dbReference type="InParanoid" id="A0A6P7NW43"/>
<evidence type="ECO:0000256" key="8">
    <source>
        <dbReference type="ARBA" id="ARBA00023180"/>
    </source>
</evidence>
<evidence type="ECO:0000256" key="7">
    <source>
        <dbReference type="ARBA" id="ARBA00023157"/>
    </source>
</evidence>
<gene>
    <name evidence="16" type="primary">LOC114864917</name>
</gene>
<comment type="subcellular location">
    <subcellularLocation>
        <location evidence="1">Membrane</location>
        <topology evidence="1">Single-pass type I membrane protein</topology>
    </subcellularLocation>
</comment>
<evidence type="ECO:0000256" key="1">
    <source>
        <dbReference type="ARBA" id="ARBA00004479"/>
    </source>
</evidence>
<keyword evidence="6 11" id="KW-0472">Membrane</keyword>
<feature type="domain" description="Fibronectin type-III" evidence="14">
    <location>
        <begin position="390"/>
        <end position="486"/>
    </location>
</feature>
<comment type="similarity">
    <text evidence="10">Belongs to the immunoglobulin superfamily. TIM family.</text>
</comment>
<dbReference type="GO" id="GO:0001786">
    <property type="term" value="F:phosphatidylserine binding"/>
    <property type="evidence" value="ECO:0007669"/>
    <property type="project" value="TreeGrafter"/>
</dbReference>
<dbReference type="PANTHER" id="PTHR46608:SF3">
    <property type="entry name" value="T-CELL IMMUNOGLOBULIN AND MUCIN DOMAIN-CONTAINING PROTEIN 4"/>
    <property type="match status" value="1"/>
</dbReference>
<dbReference type="PROSITE" id="PS51257">
    <property type="entry name" value="PROKAR_LIPOPROTEIN"/>
    <property type="match status" value="1"/>
</dbReference>
<protein>
    <submittedName>
        <fullName evidence="16">Cell adhesion molecule DSCAM-like</fullName>
    </submittedName>
</protein>
<reference evidence="16" key="1">
    <citation type="submission" date="2025-08" db="UniProtKB">
        <authorList>
            <consortium name="RefSeq"/>
        </authorList>
    </citation>
    <scope>IDENTIFICATION</scope>
</reference>
<feature type="signal peptide" evidence="12">
    <location>
        <begin position="1"/>
        <end position="23"/>
    </location>
</feature>
<evidence type="ECO:0000313" key="16">
    <source>
        <dbReference type="RefSeq" id="XP_029021764.1"/>
    </source>
</evidence>
<evidence type="ECO:0000256" key="2">
    <source>
        <dbReference type="ARBA" id="ARBA00022692"/>
    </source>
</evidence>
<keyword evidence="5 11" id="KW-1133">Transmembrane helix</keyword>
<dbReference type="FunFam" id="2.60.40.10:FF:000774">
    <property type="entry name" value="Hepatitis A virus cellular receptor 1"/>
    <property type="match status" value="1"/>
</dbReference>
<keyword evidence="4" id="KW-0677">Repeat</keyword>
<keyword evidence="8" id="KW-0325">Glycoprotein</keyword>
<dbReference type="CDD" id="cd00063">
    <property type="entry name" value="FN3"/>
    <property type="match status" value="3"/>
</dbReference>
<evidence type="ECO:0000256" key="9">
    <source>
        <dbReference type="ARBA" id="ARBA00023319"/>
    </source>
</evidence>
<feature type="domain" description="Fibronectin type-III" evidence="14">
    <location>
        <begin position="233"/>
        <end position="334"/>
    </location>
</feature>
<dbReference type="InterPro" id="IPR036116">
    <property type="entry name" value="FN3_sf"/>
</dbReference>
<dbReference type="InterPro" id="IPR013783">
    <property type="entry name" value="Ig-like_fold"/>
</dbReference>
<dbReference type="SMART" id="SM00060">
    <property type="entry name" value="FN3"/>
    <property type="match status" value="3"/>
</dbReference>
<dbReference type="InterPro" id="IPR036179">
    <property type="entry name" value="Ig-like_dom_sf"/>
</dbReference>
<evidence type="ECO:0000259" key="13">
    <source>
        <dbReference type="PROSITE" id="PS50835"/>
    </source>
</evidence>
<dbReference type="GO" id="GO:0060097">
    <property type="term" value="P:cytoskeletal rearrangement involved in phagocytosis, engulfment"/>
    <property type="evidence" value="ECO:0007669"/>
    <property type="project" value="TreeGrafter"/>
</dbReference>
<dbReference type="GO" id="GO:0043277">
    <property type="term" value="P:apoptotic cell clearance"/>
    <property type="evidence" value="ECO:0007669"/>
    <property type="project" value="TreeGrafter"/>
</dbReference>
<keyword evidence="9" id="KW-0393">Immunoglobulin domain</keyword>
<dbReference type="GO" id="GO:0016020">
    <property type="term" value="C:membrane"/>
    <property type="evidence" value="ECO:0007669"/>
    <property type="project" value="UniProtKB-SubCell"/>
</dbReference>
<evidence type="ECO:0000256" key="3">
    <source>
        <dbReference type="ARBA" id="ARBA00022729"/>
    </source>
</evidence>
<dbReference type="InterPro" id="IPR013106">
    <property type="entry name" value="Ig_V-set"/>
</dbReference>
<dbReference type="AlphaFoldDB" id="A0A6P7NW43"/>
<evidence type="ECO:0000256" key="5">
    <source>
        <dbReference type="ARBA" id="ARBA00022989"/>
    </source>
</evidence>
<keyword evidence="3 12" id="KW-0732">Signal</keyword>
<dbReference type="OrthoDB" id="434099at2759"/>
<organism evidence="15 16">
    <name type="scientific">Betta splendens</name>
    <name type="common">Siamese fighting fish</name>
    <dbReference type="NCBI Taxonomy" id="158456"/>
    <lineage>
        <taxon>Eukaryota</taxon>
        <taxon>Metazoa</taxon>
        <taxon>Chordata</taxon>
        <taxon>Craniata</taxon>
        <taxon>Vertebrata</taxon>
        <taxon>Euteleostomi</taxon>
        <taxon>Actinopterygii</taxon>
        <taxon>Neopterygii</taxon>
        <taxon>Teleostei</taxon>
        <taxon>Neoteleostei</taxon>
        <taxon>Acanthomorphata</taxon>
        <taxon>Anabantaria</taxon>
        <taxon>Anabantiformes</taxon>
        <taxon>Anabantoidei</taxon>
        <taxon>Osphronemidae</taxon>
        <taxon>Betta</taxon>
    </lineage>
</organism>
<dbReference type="SMART" id="SM00409">
    <property type="entry name" value="IG"/>
    <property type="match status" value="1"/>
</dbReference>
<dbReference type="PANTHER" id="PTHR46608">
    <property type="entry name" value="T-CELL IMMUNOGLOBULIN AND MUCIN DOMAIN-CONTAINING PROTEIN 4"/>
    <property type="match status" value="1"/>
</dbReference>
<keyword evidence="2 11" id="KW-0812">Transmembrane</keyword>
<dbReference type="InterPro" id="IPR003599">
    <property type="entry name" value="Ig_sub"/>
</dbReference>
<feature type="chain" id="PRO_5027821529" evidence="12">
    <location>
        <begin position="24"/>
        <end position="564"/>
    </location>
</feature>
<feature type="domain" description="Fibronectin type-III" evidence="14">
    <location>
        <begin position="131"/>
        <end position="228"/>
    </location>
</feature>
<proteinExistence type="inferred from homology"/>
<dbReference type="SUPFAM" id="SSF49265">
    <property type="entry name" value="Fibronectin type III"/>
    <property type="match status" value="2"/>
</dbReference>
<dbReference type="Pfam" id="PF07686">
    <property type="entry name" value="V-set"/>
    <property type="match status" value="1"/>
</dbReference>
<dbReference type="SUPFAM" id="SSF48726">
    <property type="entry name" value="Immunoglobulin"/>
    <property type="match status" value="1"/>
</dbReference>
<dbReference type="KEGG" id="bspl:114864917"/>
<feature type="domain" description="Ig-like" evidence="13">
    <location>
        <begin position="29"/>
        <end position="126"/>
    </location>
</feature>
<dbReference type="PROSITE" id="PS50853">
    <property type="entry name" value="FN3"/>
    <property type="match status" value="3"/>
</dbReference>
<dbReference type="GeneID" id="114864917"/>
<evidence type="ECO:0000256" key="11">
    <source>
        <dbReference type="SAM" id="Phobius"/>
    </source>
</evidence>
<dbReference type="Proteomes" id="UP000515150">
    <property type="component" value="Chromosome 10"/>
</dbReference>
<evidence type="ECO:0000256" key="6">
    <source>
        <dbReference type="ARBA" id="ARBA00023136"/>
    </source>
</evidence>
<dbReference type="Pfam" id="PF00041">
    <property type="entry name" value="fn3"/>
    <property type="match status" value="3"/>
</dbReference>
<evidence type="ECO:0000259" key="14">
    <source>
        <dbReference type="PROSITE" id="PS50853"/>
    </source>
</evidence>